<reference evidence="2" key="1">
    <citation type="journal article" date="2023" name="Mol. Phylogenet. Evol.">
        <title>Genome-scale phylogeny and comparative genomics of the fungal order Sordariales.</title>
        <authorList>
            <person name="Hensen N."/>
            <person name="Bonometti L."/>
            <person name="Westerberg I."/>
            <person name="Brannstrom I.O."/>
            <person name="Guillou S."/>
            <person name="Cros-Aarteil S."/>
            <person name="Calhoun S."/>
            <person name="Haridas S."/>
            <person name="Kuo A."/>
            <person name="Mondo S."/>
            <person name="Pangilinan J."/>
            <person name="Riley R."/>
            <person name="LaButti K."/>
            <person name="Andreopoulos B."/>
            <person name="Lipzen A."/>
            <person name="Chen C."/>
            <person name="Yan M."/>
            <person name="Daum C."/>
            <person name="Ng V."/>
            <person name="Clum A."/>
            <person name="Steindorff A."/>
            <person name="Ohm R.A."/>
            <person name="Martin F."/>
            <person name="Silar P."/>
            <person name="Natvig D.O."/>
            <person name="Lalanne C."/>
            <person name="Gautier V."/>
            <person name="Ament-Velasquez S.L."/>
            <person name="Kruys A."/>
            <person name="Hutchinson M.I."/>
            <person name="Powell A.J."/>
            <person name="Barry K."/>
            <person name="Miller A.N."/>
            <person name="Grigoriev I.V."/>
            <person name="Debuchy R."/>
            <person name="Gladieux P."/>
            <person name="Hiltunen Thoren M."/>
            <person name="Johannesson H."/>
        </authorList>
    </citation>
    <scope>NUCLEOTIDE SEQUENCE</scope>
    <source>
        <strain evidence="2">CBS 314.62</strain>
    </source>
</reference>
<sequence>MVFLLSFSPSLSGQVPVGCATNSLDSGLNTGADGSSTSREGSGQRAAGSGQWVVGREWPAFVSRLFCWSSLPPGQLHLDSLQMVVPRYEPGWRAECKLQGFILTPLCQWPEFIGEASGRGDDARFAPHCMSQQTVARPGPSLGMLCGKESVDRKSRHYHQLIYQGDPSSRSAFWTGRLGARKGWRWRRRRRRRRGMENAIAPYFCKRGSACRSRSIPDFAWGRPSNDAECCSWMVSGGLCRVGGPRARKTDDF</sequence>
<gene>
    <name evidence="2" type="ORF">B0T22DRAFT_61466</name>
</gene>
<name>A0AAE0XII2_9PEZI</name>
<comment type="caution">
    <text evidence="2">The sequence shown here is derived from an EMBL/GenBank/DDBJ whole genome shotgun (WGS) entry which is preliminary data.</text>
</comment>
<accession>A0AAE0XII2</accession>
<keyword evidence="3" id="KW-1185">Reference proteome</keyword>
<evidence type="ECO:0000313" key="2">
    <source>
        <dbReference type="EMBL" id="KAK3694094.1"/>
    </source>
</evidence>
<dbReference type="Proteomes" id="UP001270362">
    <property type="component" value="Unassembled WGS sequence"/>
</dbReference>
<evidence type="ECO:0000256" key="1">
    <source>
        <dbReference type="SAM" id="MobiDB-lite"/>
    </source>
</evidence>
<reference evidence="2" key="2">
    <citation type="submission" date="2023-06" db="EMBL/GenBank/DDBJ databases">
        <authorList>
            <consortium name="Lawrence Berkeley National Laboratory"/>
            <person name="Haridas S."/>
            <person name="Hensen N."/>
            <person name="Bonometti L."/>
            <person name="Westerberg I."/>
            <person name="Brannstrom I.O."/>
            <person name="Guillou S."/>
            <person name="Cros-Aarteil S."/>
            <person name="Calhoun S."/>
            <person name="Kuo A."/>
            <person name="Mondo S."/>
            <person name="Pangilinan J."/>
            <person name="Riley R."/>
            <person name="Labutti K."/>
            <person name="Andreopoulos B."/>
            <person name="Lipzen A."/>
            <person name="Chen C."/>
            <person name="Yanf M."/>
            <person name="Daum C."/>
            <person name="Ng V."/>
            <person name="Clum A."/>
            <person name="Steindorff A."/>
            <person name="Ohm R."/>
            <person name="Martin F."/>
            <person name="Silar P."/>
            <person name="Natvig D."/>
            <person name="Lalanne C."/>
            <person name="Gautier V."/>
            <person name="Ament-Velasquez S.L."/>
            <person name="Kruys A."/>
            <person name="Hutchinson M.I."/>
            <person name="Powell A.J."/>
            <person name="Barry K."/>
            <person name="Miller A.N."/>
            <person name="Grigoriev I.V."/>
            <person name="Debuchy R."/>
            <person name="Gladieux P."/>
            <person name="Thoren M.H."/>
            <person name="Johannesson H."/>
        </authorList>
    </citation>
    <scope>NUCLEOTIDE SEQUENCE</scope>
    <source>
        <strain evidence="2">CBS 314.62</strain>
    </source>
</reference>
<feature type="compositionally biased region" description="Polar residues" evidence="1">
    <location>
        <begin position="28"/>
        <end position="41"/>
    </location>
</feature>
<organism evidence="2 3">
    <name type="scientific">Podospora appendiculata</name>
    <dbReference type="NCBI Taxonomy" id="314037"/>
    <lineage>
        <taxon>Eukaryota</taxon>
        <taxon>Fungi</taxon>
        <taxon>Dikarya</taxon>
        <taxon>Ascomycota</taxon>
        <taxon>Pezizomycotina</taxon>
        <taxon>Sordariomycetes</taxon>
        <taxon>Sordariomycetidae</taxon>
        <taxon>Sordariales</taxon>
        <taxon>Podosporaceae</taxon>
        <taxon>Podospora</taxon>
    </lineage>
</organism>
<evidence type="ECO:0000313" key="3">
    <source>
        <dbReference type="Proteomes" id="UP001270362"/>
    </source>
</evidence>
<dbReference type="EMBL" id="JAULSO010000001">
    <property type="protein sequence ID" value="KAK3694094.1"/>
    <property type="molecule type" value="Genomic_DNA"/>
</dbReference>
<feature type="region of interest" description="Disordered" evidence="1">
    <location>
        <begin position="28"/>
        <end position="48"/>
    </location>
</feature>
<protein>
    <submittedName>
        <fullName evidence="2">Uncharacterized protein</fullName>
    </submittedName>
</protein>
<proteinExistence type="predicted"/>
<dbReference type="AlphaFoldDB" id="A0AAE0XII2"/>